<name>A0A2N1PPG8_9BACT</name>
<dbReference type="SMART" id="SM00287">
    <property type="entry name" value="SH3b"/>
    <property type="match status" value="1"/>
</dbReference>
<gene>
    <name evidence="4" type="ORF">CVV64_10945</name>
</gene>
<feature type="domain" description="SH3b" evidence="3">
    <location>
        <begin position="146"/>
        <end position="208"/>
    </location>
</feature>
<feature type="region of interest" description="Disordered" evidence="1">
    <location>
        <begin position="120"/>
        <end position="146"/>
    </location>
</feature>
<accession>A0A2N1PPG8</accession>
<dbReference type="EMBL" id="PGXC01000007">
    <property type="protein sequence ID" value="PKK90235.1"/>
    <property type="molecule type" value="Genomic_DNA"/>
</dbReference>
<feature type="chain" id="PRO_5014664681" description="SH3b domain-containing protein" evidence="2">
    <location>
        <begin position="23"/>
        <end position="395"/>
    </location>
</feature>
<feature type="signal peptide" evidence="2">
    <location>
        <begin position="1"/>
        <end position="22"/>
    </location>
</feature>
<comment type="caution">
    <text evidence="4">The sequence shown here is derived from an EMBL/GenBank/DDBJ whole genome shotgun (WGS) entry which is preliminary data.</text>
</comment>
<dbReference type="InterPro" id="IPR003646">
    <property type="entry name" value="SH3-like_bac-type"/>
</dbReference>
<dbReference type="InterPro" id="IPR025282">
    <property type="entry name" value="DUF4214"/>
</dbReference>
<evidence type="ECO:0000256" key="2">
    <source>
        <dbReference type="SAM" id="SignalP"/>
    </source>
</evidence>
<proteinExistence type="predicted"/>
<evidence type="ECO:0000259" key="3">
    <source>
        <dbReference type="SMART" id="SM00287"/>
    </source>
</evidence>
<dbReference type="AlphaFoldDB" id="A0A2N1PPG8"/>
<keyword evidence="2" id="KW-0732">Signal</keyword>
<feature type="compositionally biased region" description="Polar residues" evidence="1">
    <location>
        <begin position="212"/>
        <end position="242"/>
    </location>
</feature>
<dbReference type="Pfam" id="PF08239">
    <property type="entry name" value="SH3_3"/>
    <property type="match status" value="1"/>
</dbReference>
<sequence length="395" mass="41954">MKGSNRKQIFLASISGALSLLAATFPCTAQAPSILEKLDTTALSSKKTSSDYRYSADKIEAAALARILKDPKAAPIADLYKKLLGRNADSSGLGHYLEKLNSGLIDMAGIERSIRNSPEFARRMSGNSGSSSSLAPADPATPVAKPKIGTVTASNLNVRTSPWGDVVSGLPKGAEVEILGSVSSSPDWIKIRHNGSEKFVAAQFVSEKNRSDSSSATAGNNAQSRSSQPVLSGVSSTGSGFESSPRGKDQLRNVVNYALSHHRGGSYGKCFNAVWGYLTSSGYGNLRNWTDLPDMPSGEARNFAEFMNRSQNNRDRAGIRRIDNLTPPITNPHDPRIPNGAVIVVAPGSTGTYHATAGDIVIKAGTSRFVNDGPNMYYGTASSWRGKVLGVYIPK</sequence>
<feature type="region of interest" description="Disordered" evidence="1">
    <location>
        <begin position="211"/>
        <end position="247"/>
    </location>
</feature>
<reference evidence="4 5" key="1">
    <citation type="journal article" date="2017" name="ISME J.">
        <title>Potential for microbial H2 and metal transformations associated with novel bacteria and archaea in deep terrestrial subsurface sediments.</title>
        <authorList>
            <person name="Hernsdorf A.W."/>
            <person name="Amano Y."/>
            <person name="Miyakawa K."/>
            <person name="Ise K."/>
            <person name="Suzuki Y."/>
            <person name="Anantharaman K."/>
            <person name="Probst A."/>
            <person name="Burstein D."/>
            <person name="Thomas B.C."/>
            <person name="Banfield J.F."/>
        </authorList>
    </citation>
    <scope>NUCLEOTIDE SEQUENCE [LARGE SCALE GENOMIC DNA]</scope>
    <source>
        <strain evidence="4">HGW-Wallbacteria-1</strain>
    </source>
</reference>
<dbReference type="Proteomes" id="UP000233256">
    <property type="component" value="Unassembled WGS sequence"/>
</dbReference>
<protein>
    <recommendedName>
        <fullName evidence="3">SH3b domain-containing protein</fullName>
    </recommendedName>
</protein>
<dbReference type="Pfam" id="PF13946">
    <property type="entry name" value="DUF4214"/>
    <property type="match status" value="1"/>
</dbReference>
<dbReference type="Gene3D" id="2.30.30.40">
    <property type="entry name" value="SH3 Domains"/>
    <property type="match status" value="1"/>
</dbReference>
<evidence type="ECO:0000313" key="5">
    <source>
        <dbReference type="Proteomes" id="UP000233256"/>
    </source>
</evidence>
<organism evidence="4 5">
    <name type="scientific">Candidatus Wallbacteria bacterium HGW-Wallbacteria-1</name>
    <dbReference type="NCBI Taxonomy" id="2013854"/>
    <lineage>
        <taxon>Bacteria</taxon>
        <taxon>Candidatus Walliibacteriota</taxon>
    </lineage>
</organism>
<evidence type="ECO:0000313" key="4">
    <source>
        <dbReference type="EMBL" id="PKK90235.1"/>
    </source>
</evidence>
<evidence type="ECO:0000256" key="1">
    <source>
        <dbReference type="SAM" id="MobiDB-lite"/>
    </source>
</evidence>